<dbReference type="Gene3D" id="3.30.70.270">
    <property type="match status" value="1"/>
</dbReference>
<dbReference type="KEGG" id="bsan:CHH28_16610"/>
<protein>
    <recommendedName>
        <fullName evidence="7">Bifunctional diguanylate cyclase/phosphodiesterase</fullName>
    </recommendedName>
</protein>
<dbReference type="InterPro" id="IPR000160">
    <property type="entry name" value="GGDEF_dom"/>
</dbReference>
<gene>
    <name evidence="5" type="ORF">CHH28_16610</name>
</gene>
<proteinExistence type="predicted"/>
<dbReference type="SMART" id="SM00052">
    <property type="entry name" value="EAL"/>
    <property type="match status" value="1"/>
</dbReference>
<dbReference type="InterPro" id="IPR035919">
    <property type="entry name" value="EAL_sf"/>
</dbReference>
<dbReference type="SMART" id="SM00267">
    <property type="entry name" value="GGDEF"/>
    <property type="match status" value="1"/>
</dbReference>
<evidence type="ECO:0000259" key="3">
    <source>
        <dbReference type="PROSITE" id="PS50883"/>
    </source>
</evidence>
<accession>A0A222FNT2</accession>
<dbReference type="Pfam" id="PF00563">
    <property type="entry name" value="EAL"/>
    <property type="match status" value="1"/>
</dbReference>
<dbReference type="OrthoDB" id="9804951at2"/>
<dbReference type="CDD" id="cd01948">
    <property type="entry name" value="EAL"/>
    <property type="match status" value="1"/>
</dbReference>
<dbReference type="EMBL" id="CP022530">
    <property type="protein sequence ID" value="ASP40196.1"/>
    <property type="molecule type" value="Genomic_DNA"/>
</dbReference>
<dbReference type="RefSeq" id="WP_094061365.1">
    <property type="nucleotide sequence ID" value="NZ_CP022530.1"/>
</dbReference>
<dbReference type="NCBIfam" id="TIGR00229">
    <property type="entry name" value="sensory_box"/>
    <property type="match status" value="1"/>
</dbReference>
<organism evidence="5 6">
    <name type="scientific">Bacterioplanes sanyensis</name>
    <dbReference type="NCBI Taxonomy" id="1249553"/>
    <lineage>
        <taxon>Bacteria</taxon>
        <taxon>Pseudomonadati</taxon>
        <taxon>Pseudomonadota</taxon>
        <taxon>Gammaproteobacteria</taxon>
        <taxon>Oceanospirillales</taxon>
        <taxon>Oceanospirillaceae</taxon>
        <taxon>Bacterioplanes</taxon>
    </lineage>
</organism>
<dbReference type="InterPro" id="IPR043128">
    <property type="entry name" value="Rev_trsase/Diguanyl_cyclase"/>
</dbReference>
<dbReference type="InterPro" id="IPR029787">
    <property type="entry name" value="Nucleotide_cyclase"/>
</dbReference>
<dbReference type="InterPro" id="IPR001633">
    <property type="entry name" value="EAL_dom"/>
</dbReference>
<dbReference type="InterPro" id="IPR000014">
    <property type="entry name" value="PAS"/>
</dbReference>
<dbReference type="PANTHER" id="PTHR44757:SF2">
    <property type="entry name" value="BIOFILM ARCHITECTURE MAINTENANCE PROTEIN MBAA"/>
    <property type="match status" value="1"/>
</dbReference>
<dbReference type="AlphaFoldDB" id="A0A222FNT2"/>
<dbReference type="InterPro" id="IPR035965">
    <property type="entry name" value="PAS-like_dom_sf"/>
</dbReference>
<dbReference type="SUPFAM" id="SSF141868">
    <property type="entry name" value="EAL domain-like"/>
    <property type="match status" value="1"/>
</dbReference>
<dbReference type="SMART" id="SM00091">
    <property type="entry name" value="PAS"/>
    <property type="match status" value="1"/>
</dbReference>
<dbReference type="Gene3D" id="3.30.450.40">
    <property type="match status" value="1"/>
</dbReference>
<comment type="cofactor">
    <cofactor evidence="1">
        <name>Mg(2+)</name>
        <dbReference type="ChEBI" id="CHEBI:18420"/>
    </cofactor>
</comment>
<evidence type="ECO:0000256" key="1">
    <source>
        <dbReference type="ARBA" id="ARBA00001946"/>
    </source>
</evidence>
<dbReference type="Proteomes" id="UP000202440">
    <property type="component" value="Chromosome"/>
</dbReference>
<feature type="domain" description="GGDEF" evidence="4">
    <location>
        <begin position="339"/>
        <end position="468"/>
    </location>
</feature>
<evidence type="ECO:0008006" key="7">
    <source>
        <dbReference type="Google" id="ProtNLM"/>
    </source>
</evidence>
<dbReference type="InterPro" id="IPR003018">
    <property type="entry name" value="GAF"/>
</dbReference>
<dbReference type="SUPFAM" id="SSF55781">
    <property type="entry name" value="GAF domain-like"/>
    <property type="match status" value="1"/>
</dbReference>
<dbReference type="PROSITE" id="PS50883">
    <property type="entry name" value="EAL"/>
    <property type="match status" value="1"/>
</dbReference>
<keyword evidence="6" id="KW-1185">Reference proteome</keyword>
<dbReference type="FunFam" id="3.30.70.270:FF:000001">
    <property type="entry name" value="Diguanylate cyclase domain protein"/>
    <property type="match status" value="1"/>
</dbReference>
<evidence type="ECO:0000313" key="5">
    <source>
        <dbReference type="EMBL" id="ASP40196.1"/>
    </source>
</evidence>
<dbReference type="PROSITE" id="PS50112">
    <property type="entry name" value="PAS"/>
    <property type="match status" value="1"/>
</dbReference>
<feature type="domain" description="EAL" evidence="3">
    <location>
        <begin position="477"/>
        <end position="730"/>
    </location>
</feature>
<dbReference type="Pfam" id="PF13185">
    <property type="entry name" value="GAF_2"/>
    <property type="match status" value="1"/>
</dbReference>
<name>A0A222FNT2_9GAMM</name>
<evidence type="ECO:0000259" key="2">
    <source>
        <dbReference type="PROSITE" id="PS50112"/>
    </source>
</evidence>
<dbReference type="PIRSF" id="PIRSF005925">
    <property type="entry name" value="Dos"/>
    <property type="match status" value="1"/>
</dbReference>
<dbReference type="PROSITE" id="PS50887">
    <property type="entry name" value="GGDEF"/>
    <property type="match status" value="1"/>
</dbReference>
<dbReference type="Gene3D" id="3.30.450.20">
    <property type="entry name" value="PAS domain"/>
    <property type="match status" value="1"/>
</dbReference>
<dbReference type="PANTHER" id="PTHR44757">
    <property type="entry name" value="DIGUANYLATE CYCLASE DGCP"/>
    <property type="match status" value="1"/>
</dbReference>
<dbReference type="CDD" id="cd00130">
    <property type="entry name" value="PAS"/>
    <property type="match status" value="1"/>
</dbReference>
<evidence type="ECO:0000259" key="4">
    <source>
        <dbReference type="PROSITE" id="PS50887"/>
    </source>
</evidence>
<dbReference type="NCBIfam" id="TIGR00254">
    <property type="entry name" value="GGDEF"/>
    <property type="match status" value="1"/>
</dbReference>
<dbReference type="Pfam" id="PF00990">
    <property type="entry name" value="GGDEF"/>
    <property type="match status" value="1"/>
</dbReference>
<dbReference type="SMART" id="SM00065">
    <property type="entry name" value="GAF"/>
    <property type="match status" value="1"/>
</dbReference>
<dbReference type="InterPro" id="IPR012226">
    <property type="entry name" value="Diguanyl_cyclase/Pdiesterase"/>
</dbReference>
<dbReference type="SUPFAM" id="SSF55073">
    <property type="entry name" value="Nucleotide cyclase"/>
    <property type="match status" value="1"/>
</dbReference>
<dbReference type="Gene3D" id="3.20.20.450">
    <property type="entry name" value="EAL domain"/>
    <property type="match status" value="1"/>
</dbReference>
<dbReference type="SUPFAM" id="SSF55785">
    <property type="entry name" value="PYP-like sensor domain (PAS domain)"/>
    <property type="match status" value="1"/>
</dbReference>
<dbReference type="InterPro" id="IPR052155">
    <property type="entry name" value="Biofilm_reg_signaling"/>
</dbReference>
<dbReference type="InterPro" id="IPR029016">
    <property type="entry name" value="GAF-like_dom_sf"/>
</dbReference>
<dbReference type="Pfam" id="PF13426">
    <property type="entry name" value="PAS_9"/>
    <property type="match status" value="1"/>
</dbReference>
<dbReference type="GO" id="GO:0003824">
    <property type="term" value="F:catalytic activity"/>
    <property type="evidence" value="ECO:0007669"/>
    <property type="project" value="UniProtKB-ARBA"/>
</dbReference>
<dbReference type="CDD" id="cd01949">
    <property type="entry name" value="GGDEF"/>
    <property type="match status" value="1"/>
</dbReference>
<feature type="domain" description="PAS" evidence="2">
    <location>
        <begin position="182"/>
        <end position="236"/>
    </location>
</feature>
<sequence>MQNPPPAASSGPQNDAAVETYTELLEQIVSGQPLASILTAIAELLETQMPDALASILLLSEDGQFLRHGAGPSLPDNYNQAIDGVKIAAGVGSCGNAAATGELTVVEDIQRHPFWREFKHLAHKAGLKSCWSQPILNRDQQVLGTFAIYHRQPQTPSDSELHTLASLSSLTCSAIEHSHLGKRHKLTQILTQHLPVGLIVTDHNHRIVDANPALCQSIGYARHQLIGQTPDLVAPSLDRRQFDRLLTQSRRRGGWHGELLCQRRNTESYVADVRLSQVHNEADELQYALLLISDVSESKRSQETIHYLANYDVLTDLPNRNLFYQNLTKRMEQAHKHQQRFALMLLDLDYFKEINDQLGHEAGDELLIKTGSRLSHCIGEKDILARLGGDEFGILVQQDWIDVAHSVIASISKPCRLRHIHQQRVTASLGVAIYPDHGDTIERLMKAADQAVYGAKGNGRNGYCLFDQQMAEEAREQASLHQELHTALEEEQFELYFQPLIHLRTGMVCQLEALLRWNNPRLGLVAPDRFIPLAEKTGLIRAIGHWVRDAAMRQYQHIEALGCAVPIAVNLSSAELYDDHLAERIIEQQRSHDMPPQALVVEVTESLLIDNKQDTQAFLQQLQQAGICIAIDDFGTGYSSLSYLAAFPVQKLKIDRSFVQQLQQDARKQALVSTMIDLGHALDMEVTAEGIETEQEKQLLLAQGCDIIQGYLISHPLPAAAIEEYLLQIS</sequence>
<reference evidence="5 6" key="1">
    <citation type="submission" date="2017-07" db="EMBL/GenBank/DDBJ databases">
        <title>Annotated genome sequence of Bacterioplanes sanyensis isolated from Red Sea.</title>
        <authorList>
            <person name="Rehman Z.U."/>
        </authorList>
    </citation>
    <scope>NUCLEOTIDE SEQUENCE [LARGE SCALE GENOMIC DNA]</scope>
    <source>
        <strain evidence="5 6">NV9</strain>
    </source>
</reference>
<evidence type="ECO:0000313" key="6">
    <source>
        <dbReference type="Proteomes" id="UP000202440"/>
    </source>
</evidence>